<comment type="caution">
    <text evidence="7">The sequence shown here is derived from an EMBL/GenBank/DDBJ whole genome shotgun (WGS) entry which is preliminary data.</text>
</comment>
<dbReference type="PROSITE" id="PS50936">
    <property type="entry name" value="ENGC_GTPASE"/>
    <property type="match status" value="1"/>
</dbReference>
<evidence type="ECO:0000313" key="7">
    <source>
        <dbReference type="EMBL" id="RUO40189.1"/>
    </source>
</evidence>
<comment type="function">
    <text evidence="3">One of several proteins that assist in the late maturation steps of the functional core of the 30S ribosomal subunit. Helps release RbfA from mature subunits. May play a role in the assembly of ribosomal proteins into the subunit. Circularly permuted GTPase that catalyzes slow GTP hydrolysis, GTPase activity is stimulated by the 30S ribosomal subunit.</text>
</comment>
<dbReference type="HAMAP" id="MF_01820">
    <property type="entry name" value="GTPase_RsgA"/>
    <property type="match status" value="1"/>
</dbReference>
<keyword evidence="3" id="KW-0699">rRNA-binding</keyword>
<dbReference type="Gene3D" id="3.40.50.300">
    <property type="entry name" value="P-loop containing nucleotide triphosphate hydrolases"/>
    <property type="match status" value="1"/>
</dbReference>
<dbReference type="Gene3D" id="1.10.40.50">
    <property type="entry name" value="Probable gtpase engc, domain 3"/>
    <property type="match status" value="1"/>
</dbReference>
<dbReference type="SUPFAM" id="SSF52540">
    <property type="entry name" value="P-loop containing nucleoside triphosphate hydrolases"/>
    <property type="match status" value="1"/>
</dbReference>
<dbReference type="InterPro" id="IPR030378">
    <property type="entry name" value="G_CP_dom"/>
</dbReference>
<keyword evidence="8" id="KW-1185">Reference proteome</keyword>
<organism evidence="7 8">
    <name type="scientific">Idiomarina aquatica</name>
    <dbReference type="NCBI Taxonomy" id="1327752"/>
    <lineage>
        <taxon>Bacteria</taxon>
        <taxon>Pseudomonadati</taxon>
        <taxon>Pseudomonadota</taxon>
        <taxon>Gammaproteobacteria</taxon>
        <taxon>Alteromonadales</taxon>
        <taxon>Idiomarinaceae</taxon>
        <taxon>Idiomarina</taxon>
    </lineage>
</organism>
<dbReference type="Gene3D" id="2.40.50.140">
    <property type="entry name" value="Nucleic acid-binding proteins"/>
    <property type="match status" value="1"/>
</dbReference>
<proteinExistence type="inferred from homology"/>
<feature type="region of interest" description="Disordered" evidence="4">
    <location>
        <begin position="1"/>
        <end position="39"/>
    </location>
</feature>
<evidence type="ECO:0000313" key="8">
    <source>
        <dbReference type="Proteomes" id="UP000286680"/>
    </source>
</evidence>
<reference evidence="8" key="1">
    <citation type="journal article" date="2018" name="Front. Microbiol.">
        <title>Genome-Based Analysis Reveals the Taxonomy and Diversity of the Family Idiomarinaceae.</title>
        <authorList>
            <person name="Liu Y."/>
            <person name="Lai Q."/>
            <person name="Shao Z."/>
        </authorList>
    </citation>
    <scope>NUCLEOTIDE SEQUENCE [LARGE SCALE GENOMIC DNA]</scope>
    <source>
        <strain evidence="8">SN-14</strain>
    </source>
</reference>
<dbReference type="InterPro" id="IPR004881">
    <property type="entry name" value="Ribosome_biogen_GTPase_RsgA"/>
</dbReference>
<dbReference type="PANTHER" id="PTHR32120:SF11">
    <property type="entry name" value="SMALL RIBOSOMAL SUBUNIT BIOGENESIS GTPASE RSGA 1, MITOCHONDRIAL-RELATED"/>
    <property type="match status" value="1"/>
</dbReference>
<evidence type="ECO:0000256" key="4">
    <source>
        <dbReference type="SAM" id="MobiDB-lite"/>
    </source>
</evidence>
<feature type="domain" description="EngC GTPase" evidence="5">
    <location>
        <begin position="118"/>
        <end position="270"/>
    </location>
</feature>
<dbReference type="PANTHER" id="PTHR32120">
    <property type="entry name" value="SMALL RIBOSOMAL SUBUNIT BIOGENESIS GTPASE RSGA"/>
    <property type="match status" value="1"/>
</dbReference>
<dbReference type="Proteomes" id="UP000286680">
    <property type="component" value="Unassembled WGS sequence"/>
</dbReference>
<feature type="domain" description="CP-type G" evidence="6">
    <location>
        <begin position="101"/>
        <end position="272"/>
    </location>
</feature>
<dbReference type="GO" id="GO:0046872">
    <property type="term" value="F:metal ion binding"/>
    <property type="evidence" value="ECO:0007669"/>
    <property type="project" value="UniProtKB-KW"/>
</dbReference>
<dbReference type="Pfam" id="PF03193">
    <property type="entry name" value="RsgA_GTPase"/>
    <property type="match status" value="1"/>
</dbReference>
<keyword evidence="3" id="KW-0694">RNA-binding</keyword>
<dbReference type="RefSeq" id="WP_105307361.1">
    <property type="nucleotide sequence ID" value="NZ_PIPS01000004.1"/>
</dbReference>
<comment type="subcellular location">
    <subcellularLocation>
        <location evidence="3">Cytoplasm</location>
    </subcellularLocation>
</comment>
<feature type="binding site" evidence="3">
    <location>
        <begin position="157"/>
        <end position="160"/>
    </location>
    <ligand>
        <name>GTP</name>
        <dbReference type="ChEBI" id="CHEBI:37565"/>
    </ligand>
</feature>
<comment type="cofactor">
    <cofactor evidence="3">
        <name>Zn(2+)</name>
        <dbReference type="ChEBI" id="CHEBI:29105"/>
    </cofactor>
    <text evidence="3">Binds 1 zinc ion per subunit.</text>
</comment>
<feature type="binding site" evidence="3">
    <location>
        <position position="309"/>
    </location>
    <ligand>
        <name>Zn(2+)</name>
        <dbReference type="ChEBI" id="CHEBI:29105"/>
    </ligand>
</feature>
<evidence type="ECO:0000256" key="3">
    <source>
        <dbReference type="HAMAP-Rule" id="MF_01820"/>
    </source>
</evidence>
<evidence type="ECO:0000259" key="6">
    <source>
        <dbReference type="PROSITE" id="PS51721"/>
    </source>
</evidence>
<keyword evidence="2 3" id="KW-0342">GTP-binding</keyword>
<feature type="binding site" evidence="3">
    <location>
        <begin position="214"/>
        <end position="222"/>
    </location>
    <ligand>
        <name>GTP</name>
        <dbReference type="ChEBI" id="CHEBI:37565"/>
    </ligand>
</feature>
<keyword evidence="3" id="KW-0862">Zinc</keyword>
<keyword evidence="3" id="KW-0690">Ribosome biogenesis</keyword>
<dbReference type="CDD" id="cd01854">
    <property type="entry name" value="YjeQ_EngC"/>
    <property type="match status" value="1"/>
</dbReference>
<keyword evidence="1 3" id="KW-0547">Nucleotide-binding</keyword>
<dbReference type="NCBIfam" id="TIGR00157">
    <property type="entry name" value="ribosome small subunit-dependent GTPase A"/>
    <property type="match status" value="1"/>
</dbReference>
<feature type="compositionally biased region" description="Basic residues" evidence="4">
    <location>
        <begin position="1"/>
        <end position="20"/>
    </location>
</feature>
<evidence type="ECO:0000259" key="5">
    <source>
        <dbReference type="PROSITE" id="PS50936"/>
    </source>
</evidence>
<dbReference type="InterPro" id="IPR010914">
    <property type="entry name" value="RsgA_GTPase_dom"/>
</dbReference>
<dbReference type="InterPro" id="IPR027417">
    <property type="entry name" value="P-loop_NTPase"/>
</dbReference>
<dbReference type="GO" id="GO:0005525">
    <property type="term" value="F:GTP binding"/>
    <property type="evidence" value="ECO:0007669"/>
    <property type="project" value="UniProtKB-UniRule"/>
</dbReference>
<protein>
    <recommendedName>
        <fullName evidence="3">Small ribosomal subunit biogenesis GTPase RsgA</fullName>
        <ecNumber evidence="3">3.6.1.-</ecNumber>
    </recommendedName>
</protein>
<keyword evidence="3" id="KW-0479">Metal-binding</keyword>
<feature type="binding site" evidence="3">
    <location>
        <position position="303"/>
    </location>
    <ligand>
        <name>Zn(2+)</name>
        <dbReference type="ChEBI" id="CHEBI:29105"/>
    </ligand>
</feature>
<keyword evidence="3" id="KW-0963">Cytoplasm</keyword>
<feature type="binding site" evidence="3">
    <location>
        <position position="296"/>
    </location>
    <ligand>
        <name>Zn(2+)</name>
        <dbReference type="ChEBI" id="CHEBI:29105"/>
    </ligand>
</feature>
<accession>A0AA94EDH4</accession>
<dbReference type="GO" id="GO:0003924">
    <property type="term" value="F:GTPase activity"/>
    <property type="evidence" value="ECO:0007669"/>
    <property type="project" value="UniProtKB-UniRule"/>
</dbReference>
<feature type="binding site" evidence="3">
    <location>
        <position position="301"/>
    </location>
    <ligand>
        <name>Zn(2+)</name>
        <dbReference type="ChEBI" id="CHEBI:29105"/>
    </ligand>
</feature>
<name>A0AA94EDH4_9GAMM</name>
<dbReference type="NCBIfam" id="NF008931">
    <property type="entry name" value="PRK12288.1"/>
    <property type="match status" value="1"/>
</dbReference>
<dbReference type="GO" id="GO:0042274">
    <property type="term" value="P:ribosomal small subunit biogenesis"/>
    <property type="evidence" value="ECO:0007669"/>
    <property type="project" value="UniProtKB-UniRule"/>
</dbReference>
<evidence type="ECO:0000256" key="1">
    <source>
        <dbReference type="ARBA" id="ARBA00022741"/>
    </source>
</evidence>
<dbReference type="PROSITE" id="PS51721">
    <property type="entry name" value="G_CP"/>
    <property type="match status" value="1"/>
</dbReference>
<dbReference type="GO" id="GO:0019843">
    <property type="term" value="F:rRNA binding"/>
    <property type="evidence" value="ECO:0007669"/>
    <property type="project" value="UniProtKB-KW"/>
</dbReference>
<keyword evidence="3" id="KW-0378">Hydrolase</keyword>
<gene>
    <name evidence="3" type="primary">rsgA</name>
    <name evidence="7" type="ORF">CWE23_11280</name>
</gene>
<comment type="subunit">
    <text evidence="3">Monomer. Associates with 30S ribosomal subunit, binds 16S rRNA.</text>
</comment>
<dbReference type="InterPro" id="IPR012340">
    <property type="entry name" value="NA-bd_OB-fold"/>
</dbReference>
<dbReference type="EMBL" id="PIPS01000004">
    <property type="protein sequence ID" value="RUO40189.1"/>
    <property type="molecule type" value="Genomic_DNA"/>
</dbReference>
<dbReference type="EC" id="3.6.1.-" evidence="3"/>
<sequence length="347" mass="38647">MAKKRRLNKGQQRRVKLNQRKRLEQPDVDWDNDQLGPSQEGRVISRYGQHADIMDNSGDVVRCHIRRAVDSLVCGDRVQWRRATSSTDGMQGVVEAVHDRDSLLSRPDFYDGLKPVAANIDQILVISSVLPAFSSQIIDRYLVACEDIGIEPILVLNKTDLLATLDSELQQEIETCLSYYASMGYQVLRVSSATTDGLSELIAQLPGHTSIVVGQSGVGKSSLVNNILPDVDTITNDVSDNSGLGQHTTTVATWYELPEGGALIDSPGIREFSLWHLEKERVAWGFKDFRDVLGGCKFRDCKHQNDPGCALQEAVEAGKIASWRLQNYHRIIESMNSQKPNRAMQRG</sequence>
<dbReference type="GO" id="GO:0005737">
    <property type="term" value="C:cytoplasm"/>
    <property type="evidence" value="ECO:0007669"/>
    <property type="project" value="UniProtKB-SubCell"/>
</dbReference>
<evidence type="ECO:0000256" key="2">
    <source>
        <dbReference type="ARBA" id="ARBA00023134"/>
    </source>
</evidence>
<comment type="similarity">
    <text evidence="3">Belongs to the TRAFAC class YlqF/YawG GTPase family. RsgA subfamily.</text>
</comment>
<dbReference type="AlphaFoldDB" id="A0AA94EDH4"/>